<name>A0ABW3WZ82_9HYPH</name>
<reference evidence="4" key="1">
    <citation type="journal article" date="2019" name="Int. J. Syst. Evol. Microbiol.">
        <title>The Global Catalogue of Microorganisms (GCM) 10K type strain sequencing project: providing services to taxonomists for standard genome sequencing and annotation.</title>
        <authorList>
            <consortium name="The Broad Institute Genomics Platform"/>
            <consortium name="The Broad Institute Genome Sequencing Center for Infectious Disease"/>
            <person name="Wu L."/>
            <person name="Ma J."/>
        </authorList>
    </citation>
    <scope>NUCLEOTIDE SEQUENCE [LARGE SCALE GENOMIC DNA]</scope>
    <source>
        <strain evidence="4">CCUG 56108</strain>
    </source>
</reference>
<dbReference type="EMBL" id="JBHTND010000016">
    <property type="protein sequence ID" value="MFD1302457.1"/>
    <property type="molecule type" value="Genomic_DNA"/>
</dbReference>
<accession>A0ABW3WZ82</accession>
<feature type="transmembrane region" description="Helical" evidence="2">
    <location>
        <begin position="9"/>
        <end position="27"/>
    </location>
</feature>
<keyword evidence="4" id="KW-1185">Reference proteome</keyword>
<proteinExistence type="predicted"/>
<evidence type="ECO:0000313" key="3">
    <source>
        <dbReference type="EMBL" id="MFD1302457.1"/>
    </source>
</evidence>
<feature type="region of interest" description="Disordered" evidence="1">
    <location>
        <begin position="69"/>
        <end position="133"/>
    </location>
</feature>
<evidence type="ECO:0000256" key="1">
    <source>
        <dbReference type="SAM" id="MobiDB-lite"/>
    </source>
</evidence>
<dbReference type="RefSeq" id="WP_238206088.1">
    <property type="nucleotide sequence ID" value="NZ_JBHTND010000016.1"/>
</dbReference>
<keyword evidence="2" id="KW-1133">Transmembrane helix</keyword>
<organism evidence="3 4">
    <name type="scientific">Methylobacterium marchantiae</name>
    <dbReference type="NCBI Taxonomy" id="600331"/>
    <lineage>
        <taxon>Bacteria</taxon>
        <taxon>Pseudomonadati</taxon>
        <taxon>Pseudomonadota</taxon>
        <taxon>Alphaproteobacteria</taxon>
        <taxon>Hyphomicrobiales</taxon>
        <taxon>Methylobacteriaceae</taxon>
        <taxon>Methylobacterium</taxon>
    </lineage>
</organism>
<gene>
    <name evidence="3" type="ORF">ACFQ4G_12835</name>
</gene>
<feature type="compositionally biased region" description="Polar residues" evidence="1">
    <location>
        <begin position="72"/>
        <end position="85"/>
    </location>
</feature>
<evidence type="ECO:0000313" key="4">
    <source>
        <dbReference type="Proteomes" id="UP001597176"/>
    </source>
</evidence>
<keyword evidence="2" id="KW-0812">Transmembrane</keyword>
<feature type="compositionally biased region" description="Polar residues" evidence="1">
    <location>
        <begin position="95"/>
        <end position="104"/>
    </location>
</feature>
<evidence type="ECO:0000256" key="2">
    <source>
        <dbReference type="SAM" id="Phobius"/>
    </source>
</evidence>
<protein>
    <submittedName>
        <fullName evidence="3">Uncharacterized protein</fullName>
    </submittedName>
</protein>
<comment type="caution">
    <text evidence="3">The sequence shown here is derived from an EMBL/GenBank/DDBJ whole genome shotgun (WGS) entry which is preliminary data.</text>
</comment>
<sequence length="308" mass="34137">MLGLSPRNILIYSVIFLSGLCFGVIYYKYYLANTSFIAAAPNPIKFTSDEPPLVPSAAPDPLKFQAHESLESKVSSEGLEQSATKQPAPDLTPKANPSQDTTVNPGFEQRVQPEIDKNQQASKGGISSGVGDNNSIESRVITLKDEGIGSGSTGGLSSFAERPLHRKRFQNCALSFIKALNNKRDNNNVDIRSRGVVADFYGVEWAGEEFTYNLKILGPSRLLSQSMAGYWEKLRLRFEGEIKSRSASKITIIYRIFTPDSQIVKEREDTVPPDGRYAEMDISHVSNTFEFQNKIATWLQECLGRGDK</sequence>
<keyword evidence="2" id="KW-0472">Membrane</keyword>
<dbReference type="Proteomes" id="UP001597176">
    <property type="component" value="Unassembled WGS sequence"/>
</dbReference>